<name>E8U6Q9_DEIML</name>
<dbReference type="KEGG" id="dmr:Deima_1095"/>
<reference evidence="2" key="2">
    <citation type="submission" date="2011-01" db="EMBL/GenBank/DDBJ databases">
        <title>The complete genome of Deinococcus maricopensis DSM 21211.</title>
        <authorList>
            <consortium name="US DOE Joint Genome Institute (JGI-PGF)"/>
            <person name="Lucas S."/>
            <person name="Copeland A."/>
            <person name="Lapidus A."/>
            <person name="Goodwin L."/>
            <person name="Pitluck S."/>
            <person name="Kyrpides N."/>
            <person name="Mavromatis K."/>
            <person name="Pagani I."/>
            <person name="Ivanova N."/>
            <person name="Ovchinnikova G."/>
            <person name="Zeytun A."/>
            <person name="Detter J.C."/>
            <person name="Han C."/>
            <person name="Land M."/>
            <person name="Hauser L."/>
            <person name="Markowitz V."/>
            <person name="Cheng J.-F."/>
            <person name="Hugenholtz P."/>
            <person name="Woyke T."/>
            <person name="Wu D."/>
            <person name="Pukall R."/>
            <person name="Gehrich-Schroeter G."/>
            <person name="Brambilla E."/>
            <person name="Klenk H.-P."/>
            <person name="Eisen J.A."/>
        </authorList>
    </citation>
    <scope>NUCLEOTIDE SEQUENCE [LARGE SCALE GENOMIC DNA]</scope>
    <source>
        <strain evidence="2">DSM 21211 / LMG 22137 / NRRL B-23946 / LB-34</strain>
    </source>
</reference>
<dbReference type="HOGENOM" id="CLU_2698509_0_0_0"/>
<dbReference type="OrthoDB" id="71500at2"/>
<dbReference type="RefSeq" id="WP_013556253.1">
    <property type="nucleotide sequence ID" value="NC_014958.1"/>
</dbReference>
<accession>E8U6Q9</accession>
<gene>
    <name evidence="1" type="ordered locus">Deima_1095</name>
</gene>
<dbReference type="AlphaFoldDB" id="E8U6Q9"/>
<dbReference type="STRING" id="709986.Deima_1095"/>
<proteinExistence type="predicted"/>
<organism evidence="1 2">
    <name type="scientific">Deinococcus maricopensis (strain DSM 21211 / LMG 22137 / NRRL B-23946 / LB-34)</name>
    <dbReference type="NCBI Taxonomy" id="709986"/>
    <lineage>
        <taxon>Bacteria</taxon>
        <taxon>Thermotogati</taxon>
        <taxon>Deinococcota</taxon>
        <taxon>Deinococci</taxon>
        <taxon>Deinococcales</taxon>
        <taxon>Deinococcaceae</taxon>
        <taxon>Deinococcus</taxon>
    </lineage>
</organism>
<sequence length="76" mass="8198" precursor="true">MPTANTARSASELTATLLLRLTREPATWTARGLATELGETPVRVHNALRDIARAGWRLERATPNGPMTLSSDAENA</sequence>
<protein>
    <submittedName>
        <fullName evidence="1">Uncharacterized protein</fullName>
    </submittedName>
</protein>
<evidence type="ECO:0000313" key="2">
    <source>
        <dbReference type="Proteomes" id="UP000008635"/>
    </source>
</evidence>
<dbReference type="Proteomes" id="UP000008635">
    <property type="component" value="Chromosome"/>
</dbReference>
<evidence type="ECO:0000313" key="1">
    <source>
        <dbReference type="EMBL" id="ADV66748.1"/>
    </source>
</evidence>
<dbReference type="EMBL" id="CP002454">
    <property type="protein sequence ID" value="ADV66748.1"/>
    <property type="molecule type" value="Genomic_DNA"/>
</dbReference>
<reference evidence="1 2" key="1">
    <citation type="journal article" date="2011" name="Stand. Genomic Sci.">
        <title>Complete genome sequence of Deinococcus maricopensis type strain (LB-34).</title>
        <authorList>
            <person name="Pukall R."/>
            <person name="Zeytun A."/>
            <person name="Lucas S."/>
            <person name="Lapidus A."/>
            <person name="Hammon N."/>
            <person name="Deshpande S."/>
            <person name="Nolan M."/>
            <person name="Cheng J.F."/>
            <person name="Pitluck S."/>
            <person name="Liolios K."/>
            <person name="Pagani I."/>
            <person name="Mikhailova N."/>
            <person name="Ivanova N."/>
            <person name="Mavromatis K."/>
            <person name="Pati A."/>
            <person name="Tapia R."/>
            <person name="Han C."/>
            <person name="Goodwin L."/>
            <person name="Chen A."/>
            <person name="Palaniappan K."/>
            <person name="Land M."/>
            <person name="Hauser L."/>
            <person name="Chang Y.J."/>
            <person name="Jeffries C.D."/>
            <person name="Brambilla E.M."/>
            <person name="Rohde M."/>
            <person name="Goker M."/>
            <person name="Detter J.C."/>
            <person name="Woyke T."/>
            <person name="Bristow J."/>
            <person name="Eisen J.A."/>
            <person name="Markowitz V."/>
            <person name="Hugenholtz P."/>
            <person name="Kyrpides N.C."/>
            <person name="Klenk H.P."/>
        </authorList>
    </citation>
    <scope>NUCLEOTIDE SEQUENCE [LARGE SCALE GENOMIC DNA]</scope>
    <source>
        <strain evidence="2">DSM 21211 / LMG 22137 / NRRL B-23946 / LB-34</strain>
    </source>
</reference>
<keyword evidence="2" id="KW-1185">Reference proteome</keyword>